<dbReference type="SUPFAM" id="SSF51126">
    <property type="entry name" value="Pectin lyase-like"/>
    <property type="match status" value="1"/>
</dbReference>
<feature type="transmembrane region" description="Helical" evidence="1">
    <location>
        <begin position="716"/>
        <end position="736"/>
    </location>
</feature>
<evidence type="ECO:0008006" key="5">
    <source>
        <dbReference type="Google" id="ProtNLM"/>
    </source>
</evidence>
<feature type="transmembrane region" description="Helical" evidence="1">
    <location>
        <begin position="862"/>
        <end position="884"/>
    </location>
</feature>
<dbReference type="OrthoDB" id="5956805at2759"/>
<sequence length="1075" mass="120295">MFNLFIWLSILHVSISCDLYIDALNGTDSPSCGSASQPCKTITVNATRLSLCLSPGEYQAPGLVPARMRWTGTGEPPIIHCPQNRKLRSMCDSVTNTLNWDNIIMRSCIVAPVFFCSDPSDEVVNLTITHSVLRQTNIICHMSESTATISNNIIDSSNITVYSQPGSSNDTRSITFTDNFLLPNYTIQLFLTTPLFAMTTVDIINNTHSSFSSQQLFPPADDLLSITWEQDINQPTEAMQNNVHIYLGENEIPRIELGSVRSQMPDLNVTNNNITFFTVNWEDVSNRFNSSPFFFFEANQMDTLNLRVSNEAREGDSTLSIVIRSNAINNLSLISRKNSRFCLDVSHNHIGAVVILKNEIGAPGANDTFRCNVIPSIILQYAYHDVWKGDRYLHITDNDFSAMELQLQFLMMSTAPRIILDDNRWFDSNVAQFDAALTVNAFYCGLDIRNSSFSHRSAGGIVFFGSRLSIVMDLIRMCDCNQAISVSVRNTRVSITNSDISYNSDQSGGALILYGSQNQVNIHNCTMTDNDSPHGSAISSSMKQSTIDMRDNVIHVRSETQYNTSDHNVVMLAGSHTANNNSITCPDERYLNLFDATDVLSWSCKPCENGRFIIGRGAMRGNETSGTDCKKCPSGAECLSGFTPQARGKYWCGTNDRDDLQCLVCPSNYCKRDPHDWNDSCQGDREGVLCGACSSDHTLGFFTSSCVPTSYCKPQWIVLLSLIPLAYLAVLVVIPIGDGSIWKSTSYFIQTVPLLIGQGQRDQVVGILASILLNPTATSGTFRGICVGQLDYVEMQLTSLYVPLSTLFLLFIACSILYARQKYKEKKERTGESYEFLIMPERTEEEEDRGDDKRNLMGRCTAALVTASLLVYSGVVSTCLKLLFCVEVESSGKVLYNAGNIQCDRPWRIPLIVGSAVFLIPSPLVLLLLRYKLRGTRSSVRRDVLTVVDGCYREETKYWETVYMARRLILAIAYVFIIDEKWSATVMRTLLMISIALHLQFSPFVTKRGQLLETICLLCLFGLTLLNGQVDDTDNSHYFMIQILTLFPIVVSVAFVLEKFALKAFRFFRERRQKR</sequence>
<keyword evidence="4" id="KW-1185">Reference proteome</keyword>
<protein>
    <recommendedName>
        <fullName evidence="5">Right handed beta helix domain-containing protein</fullName>
    </recommendedName>
</protein>
<feature type="transmembrane region" description="Helical" evidence="1">
    <location>
        <begin position="1036"/>
        <end position="1057"/>
    </location>
</feature>
<gene>
    <name evidence="3" type="ORF">PROFUN_08082</name>
</gene>
<evidence type="ECO:0000256" key="1">
    <source>
        <dbReference type="SAM" id="Phobius"/>
    </source>
</evidence>
<feature type="transmembrane region" description="Helical" evidence="1">
    <location>
        <begin position="909"/>
        <end position="929"/>
    </location>
</feature>
<feature type="transmembrane region" description="Helical" evidence="1">
    <location>
        <begin position="1011"/>
        <end position="1030"/>
    </location>
</feature>
<reference evidence="3 4" key="1">
    <citation type="journal article" date="2018" name="Genome Biol. Evol.">
        <title>Multiple Roots of Fruiting Body Formation in Amoebozoa.</title>
        <authorList>
            <person name="Hillmann F."/>
            <person name="Forbes G."/>
            <person name="Novohradska S."/>
            <person name="Ferling I."/>
            <person name="Riege K."/>
            <person name="Groth M."/>
            <person name="Westermann M."/>
            <person name="Marz M."/>
            <person name="Spaller T."/>
            <person name="Winckler T."/>
            <person name="Schaap P."/>
            <person name="Glockner G."/>
        </authorList>
    </citation>
    <scope>NUCLEOTIDE SEQUENCE [LARGE SCALE GENOMIC DNA]</scope>
    <source>
        <strain evidence="3 4">Jena</strain>
    </source>
</reference>
<evidence type="ECO:0000313" key="4">
    <source>
        <dbReference type="Proteomes" id="UP000241769"/>
    </source>
</evidence>
<accession>A0A2P6NKG6</accession>
<feature type="transmembrane region" description="Helical" evidence="1">
    <location>
        <begin position="764"/>
        <end position="785"/>
    </location>
</feature>
<keyword evidence="1" id="KW-0812">Transmembrane</keyword>
<organism evidence="3 4">
    <name type="scientific">Planoprotostelium fungivorum</name>
    <dbReference type="NCBI Taxonomy" id="1890364"/>
    <lineage>
        <taxon>Eukaryota</taxon>
        <taxon>Amoebozoa</taxon>
        <taxon>Evosea</taxon>
        <taxon>Variosea</taxon>
        <taxon>Cavosteliida</taxon>
        <taxon>Cavosteliaceae</taxon>
        <taxon>Planoprotostelium</taxon>
    </lineage>
</organism>
<dbReference type="InterPro" id="IPR011050">
    <property type="entry name" value="Pectin_lyase_fold/virulence"/>
</dbReference>
<dbReference type="PANTHER" id="PTHR11319">
    <property type="entry name" value="G PROTEIN-COUPLED RECEPTOR-RELATED"/>
    <property type="match status" value="1"/>
</dbReference>
<comment type="caution">
    <text evidence="3">The sequence shown here is derived from an EMBL/GenBank/DDBJ whole genome shotgun (WGS) entry which is preliminary data.</text>
</comment>
<dbReference type="EMBL" id="MDYQ01000063">
    <property type="protein sequence ID" value="PRP84402.1"/>
    <property type="molecule type" value="Genomic_DNA"/>
</dbReference>
<keyword evidence="2" id="KW-0732">Signal</keyword>
<dbReference type="AlphaFoldDB" id="A0A2P6NKG6"/>
<keyword evidence="1" id="KW-1133">Transmembrane helix</keyword>
<feature type="chain" id="PRO_5015175059" description="Right handed beta helix domain-containing protein" evidence="2">
    <location>
        <begin position="17"/>
        <end position="1075"/>
    </location>
</feature>
<dbReference type="PANTHER" id="PTHR11319:SF35">
    <property type="entry name" value="OUTER MEMBRANE PROTEIN PMPC-RELATED"/>
    <property type="match status" value="1"/>
</dbReference>
<evidence type="ECO:0000313" key="3">
    <source>
        <dbReference type="EMBL" id="PRP84402.1"/>
    </source>
</evidence>
<feature type="signal peptide" evidence="2">
    <location>
        <begin position="1"/>
        <end position="16"/>
    </location>
</feature>
<proteinExistence type="predicted"/>
<feature type="transmembrane region" description="Helical" evidence="1">
    <location>
        <begin position="800"/>
        <end position="819"/>
    </location>
</feature>
<dbReference type="Proteomes" id="UP000241769">
    <property type="component" value="Unassembled WGS sequence"/>
</dbReference>
<keyword evidence="1" id="KW-0472">Membrane</keyword>
<evidence type="ECO:0000256" key="2">
    <source>
        <dbReference type="SAM" id="SignalP"/>
    </source>
</evidence>
<name>A0A2P6NKG6_9EUKA</name>
<dbReference type="InParanoid" id="A0A2P6NKG6"/>